<proteinExistence type="predicted"/>
<dbReference type="AlphaFoldDB" id="A0A086PA95"/>
<dbReference type="SUPFAM" id="SSF51126">
    <property type="entry name" value="Pectin lyase-like"/>
    <property type="match status" value="2"/>
</dbReference>
<protein>
    <recommendedName>
        <fullName evidence="5">Right handed beta helix domain-containing protein</fullName>
    </recommendedName>
</protein>
<reference evidence="3" key="1">
    <citation type="submission" date="2014-08" db="EMBL/GenBank/DDBJ databases">
        <title>Draft genome sequences of Sphingobium herbicidovorans.</title>
        <authorList>
            <person name="Gan H.M."/>
            <person name="Gan H.Y."/>
            <person name="Savka M.A."/>
        </authorList>
    </citation>
    <scope>NUCLEOTIDE SEQUENCE [LARGE SCALE GENOMIC DNA]</scope>
    <source>
        <strain evidence="3">NBRC 16415</strain>
    </source>
</reference>
<name>A0A086PA95_SPHHM</name>
<evidence type="ECO:0008006" key="5">
    <source>
        <dbReference type="Google" id="ProtNLM"/>
    </source>
</evidence>
<dbReference type="InterPro" id="IPR012334">
    <property type="entry name" value="Pectin_lyas_fold"/>
</dbReference>
<organism evidence="3 4">
    <name type="scientific">Sphingobium herbicidovorans (strain ATCC 700291 / DSM 11019 / CCUG 56400 / KCTC 2939 / LMG 18315 / NBRC 16415 / MH)</name>
    <name type="common">Sphingomonas herbicidovorans</name>
    <dbReference type="NCBI Taxonomy" id="1219045"/>
    <lineage>
        <taxon>Bacteria</taxon>
        <taxon>Pseudomonadati</taxon>
        <taxon>Pseudomonadota</taxon>
        <taxon>Alphaproteobacteria</taxon>
        <taxon>Sphingomonadales</taxon>
        <taxon>Sphingomonadaceae</taxon>
        <taxon>Sphingobium</taxon>
    </lineage>
</organism>
<comment type="caution">
    <text evidence="3">The sequence shown here is derived from an EMBL/GenBank/DDBJ whole genome shotgun (WGS) entry which is preliminary data.</text>
</comment>
<dbReference type="SMART" id="SM00710">
    <property type="entry name" value="PbH1"/>
    <property type="match status" value="9"/>
</dbReference>
<feature type="region of interest" description="Disordered" evidence="1">
    <location>
        <begin position="570"/>
        <end position="589"/>
    </location>
</feature>
<feature type="signal peptide" evidence="2">
    <location>
        <begin position="1"/>
        <end position="23"/>
    </location>
</feature>
<evidence type="ECO:0000256" key="2">
    <source>
        <dbReference type="SAM" id="SignalP"/>
    </source>
</evidence>
<accession>A0A086PA95</accession>
<dbReference type="PATRIC" id="fig|1219045.3.peg.1548"/>
<evidence type="ECO:0000256" key="1">
    <source>
        <dbReference type="SAM" id="MobiDB-lite"/>
    </source>
</evidence>
<dbReference type="EMBL" id="JFZA02000012">
    <property type="protein sequence ID" value="KFG90313.1"/>
    <property type="molecule type" value="Genomic_DNA"/>
</dbReference>
<keyword evidence="4" id="KW-1185">Reference proteome</keyword>
<sequence length="589" mass="60264">MKPTPWKLVIVVGALCGAGAAAAGQDTSKASGATLLVNDSDALGQQGDDRLALAEAIRLANGGLALAQLSVSERRQVRGVPGVGRADRIRFAVKERVVRFPLQIAKKPEMDFAVLQTKSFMPVLAGNGGDEIDGKGVRFTNGPDDATDTVNAQTLTSGAPLGGAALVIESSDFTIRNAQFERFIDGLIFRPATGAASMTNVRVINNQFHKGGGIAFSGVSAGHERSALRNILIEGNTFLGPAHFGGSFPSKLHTAIAVTGATAAVAKGAATAKDVVVEDVQISRNTVRAFAGGVQVQPLQTLFAANRGAVLNRLHISGNDIALDPEAGDPAVYIWGAVSVNGQVSDVRVTGIRIENNKVLGNGHVLFIAGVEALMGGDVATRNIHMEDIRIAQNRIASLKSCSYGITTIAAFPEMGGPPATGLSLKNVRVVGNTIEGCAIGAFSAPVLNVGAPGASSGNEIAGLSYEGNSISGAETGIVVTGGALTAEKFKGSAAIHRNRLSEVIVRDNRIGASKRGILVAGAFASGEGAGTLSGNVVGLVDVAGNRMKAGQSAPLCHIRAEFSQRSSASMVGNRVKGGGPDCVEGPSS</sequence>
<evidence type="ECO:0000313" key="3">
    <source>
        <dbReference type="EMBL" id="KFG90313.1"/>
    </source>
</evidence>
<dbReference type="Gene3D" id="2.160.20.10">
    <property type="entry name" value="Single-stranded right-handed beta-helix, Pectin lyase-like"/>
    <property type="match status" value="1"/>
</dbReference>
<evidence type="ECO:0000313" key="4">
    <source>
        <dbReference type="Proteomes" id="UP000024284"/>
    </source>
</evidence>
<dbReference type="InterPro" id="IPR011050">
    <property type="entry name" value="Pectin_lyase_fold/virulence"/>
</dbReference>
<keyword evidence="2" id="KW-0732">Signal</keyword>
<gene>
    <name evidence="3" type="ORF">BV98_001515</name>
</gene>
<dbReference type="Proteomes" id="UP000024284">
    <property type="component" value="Unassembled WGS sequence"/>
</dbReference>
<dbReference type="STRING" id="76947.GCA_002080435_01476"/>
<feature type="chain" id="PRO_5001813301" description="Right handed beta helix domain-containing protein" evidence="2">
    <location>
        <begin position="24"/>
        <end position="589"/>
    </location>
</feature>
<dbReference type="InterPro" id="IPR006626">
    <property type="entry name" value="PbH1"/>
</dbReference>
<dbReference type="RefSeq" id="WP_037464311.1">
    <property type="nucleotide sequence ID" value="NZ_BCZD01000005.1"/>
</dbReference>